<protein>
    <submittedName>
        <fullName evidence="1">Uncharacterized protein</fullName>
    </submittedName>
</protein>
<comment type="caution">
    <text evidence="1">The sequence shown here is derived from an EMBL/GenBank/DDBJ whole genome shotgun (WGS) entry which is preliminary data.</text>
</comment>
<accession>A0ABN9TK92</accession>
<gene>
    <name evidence="1" type="ORF">PCOR1329_LOCUS39876</name>
</gene>
<organism evidence="1 2">
    <name type="scientific">Prorocentrum cordatum</name>
    <dbReference type="NCBI Taxonomy" id="2364126"/>
    <lineage>
        <taxon>Eukaryota</taxon>
        <taxon>Sar</taxon>
        <taxon>Alveolata</taxon>
        <taxon>Dinophyceae</taxon>
        <taxon>Prorocentrales</taxon>
        <taxon>Prorocentraceae</taxon>
        <taxon>Prorocentrum</taxon>
    </lineage>
</organism>
<keyword evidence="2" id="KW-1185">Reference proteome</keyword>
<feature type="non-terminal residue" evidence="1">
    <location>
        <position position="1"/>
    </location>
</feature>
<reference evidence="1" key="1">
    <citation type="submission" date="2023-10" db="EMBL/GenBank/DDBJ databases">
        <authorList>
            <person name="Chen Y."/>
            <person name="Shah S."/>
            <person name="Dougan E. K."/>
            <person name="Thang M."/>
            <person name="Chan C."/>
        </authorList>
    </citation>
    <scope>NUCLEOTIDE SEQUENCE [LARGE SCALE GENOMIC DNA]</scope>
</reference>
<feature type="non-terminal residue" evidence="1">
    <location>
        <position position="153"/>
    </location>
</feature>
<sequence length="153" mass="16253">ERATRFPALLAPAPCPGPTILETQSVGGATRAGCERSRAAFASRATHWGRSLASAADAGSALAAFFREKFFCGGETGDAWKLMAAFAFARSDLGARWGRLPRVARAAVGCVIYARLTALTFGLCLRPRGALDLAQTQLVPPGRATAATMRRWR</sequence>
<dbReference type="EMBL" id="CAUYUJ010014816">
    <property type="protein sequence ID" value="CAK0846341.1"/>
    <property type="molecule type" value="Genomic_DNA"/>
</dbReference>
<evidence type="ECO:0000313" key="2">
    <source>
        <dbReference type="Proteomes" id="UP001189429"/>
    </source>
</evidence>
<name>A0ABN9TK92_9DINO</name>
<dbReference type="Proteomes" id="UP001189429">
    <property type="component" value="Unassembled WGS sequence"/>
</dbReference>
<evidence type="ECO:0000313" key="1">
    <source>
        <dbReference type="EMBL" id="CAK0846341.1"/>
    </source>
</evidence>
<proteinExistence type="predicted"/>